<keyword evidence="4 10" id="KW-0004">4Fe-4S</keyword>
<dbReference type="InterPro" id="IPR007197">
    <property type="entry name" value="rSAM"/>
</dbReference>
<feature type="domain" description="Radical SAM core" evidence="11">
    <location>
        <begin position="14"/>
        <end position="238"/>
    </location>
</feature>
<evidence type="ECO:0000256" key="9">
    <source>
        <dbReference type="ARBA" id="ARBA00023014"/>
    </source>
</evidence>
<dbReference type="InterPro" id="IPR001989">
    <property type="entry name" value="Radical_activat_CS"/>
</dbReference>
<protein>
    <recommendedName>
        <fullName evidence="3 10">Pyruvate formate-lyase-activating enzyme</fullName>
        <ecNumber evidence="10">1.97.1.4</ecNumber>
    </recommendedName>
</protein>
<name>A0ABR9AUJ7_9BACL</name>
<comment type="similarity">
    <text evidence="2 10">Belongs to the organic radical-activating enzymes family.</text>
</comment>
<keyword evidence="9 10" id="KW-0411">Iron-sulfur</keyword>
<evidence type="ECO:0000256" key="3">
    <source>
        <dbReference type="ARBA" id="ARBA00021356"/>
    </source>
</evidence>
<dbReference type="SFLD" id="SFLDG01066">
    <property type="entry name" value="organic_radical-activating_enz"/>
    <property type="match status" value="1"/>
</dbReference>
<evidence type="ECO:0000256" key="1">
    <source>
        <dbReference type="ARBA" id="ARBA00003141"/>
    </source>
</evidence>
<gene>
    <name evidence="12" type="primary">pflA</name>
    <name evidence="12" type="ORF">IFO66_05630</name>
</gene>
<dbReference type="Proteomes" id="UP000634529">
    <property type="component" value="Unassembled WGS sequence"/>
</dbReference>
<keyword evidence="12" id="KW-0670">Pyruvate</keyword>
<dbReference type="PROSITE" id="PS01087">
    <property type="entry name" value="RADICAL_ACTIVATING"/>
    <property type="match status" value="1"/>
</dbReference>
<dbReference type="InterPro" id="IPR013785">
    <property type="entry name" value="Aldolase_TIM"/>
</dbReference>
<keyword evidence="10" id="KW-0963">Cytoplasm</keyword>
<dbReference type="RefSeq" id="WP_192024162.1">
    <property type="nucleotide sequence ID" value="NZ_JACYTN010000002.1"/>
</dbReference>
<evidence type="ECO:0000256" key="8">
    <source>
        <dbReference type="ARBA" id="ARBA00023004"/>
    </source>
</evidence>
<dbReference type="GO" id="GO:0043365">
    <property type="term" value="F:[formate-C-acetyltransferase]-activating enzyme activity"/>
    <property type="evidence" value="ECO:0007669"/>
    <property type="project" value="UniProtKB-EC"/>
</dbReference>
<dbReference type="SUPFAM" id="SSF102114">
    <property type="entry name" value="Radical SAM enzymes"/>
    <property type="match status" value="1"/>
</dbReference>
<dbReference type="EC" id="1.97.1.4" evidence="10"/>
<dbReference type="CDD" id="cd01335">
    <property type="entry name" value="Radical_SAM"/>
    <property type="match status" value="1"/>
</dbReference>
<evidence type="ECO:0000259" key="11">
    <source>
        <dbReference type="PROSITE" id="PS51918"/>
    </source>
</evidence>
<evidence type="ECO:0000256" key="7">
    <source>
        <dbReference type="ARBA" id="ARBA00023002"/>
    </source>
</evidence>
<dbReference type="Pfam" id="PF13353">
    <property type="entry name" value="Fer4_12"/>
    <property type="match status" value="1"/>
</dbReference>
<dbReference type="InterPro" id="IPR012839">
    <property type="entry name" value="Organic_radical_activase"/>
</dbReference>
<evidence type="ECO:0000313" key="13">
    <source>
        <dbReference type="Proteomes" id="UP000634529"/>
    </source>
</evidence>
<organism evidence="12 13">
    <name type="scientific">Paenibacillus arenosi</name>
    <dbReference type="NCBI Taxonomy" id="2774142"/>
    <lineage>
        <taxon>Bacteria</taxon>
        <taxon>Bacillati</taxon>
        <taxon>Bacillota</taxon>
        <taxon>Bacilli</taxon>
        <taxon>Bacillales</taxon>
        <taxon>Paenibacillaceae</taxon>
        <taxon>Paenibacillus</taxon>
    </lineage>
</organism>
<dbReference type="PANTHER" id="PTHR30352">
    <property type="entry name" value="PYRUVATE FORMATE-LYASE-ACTIVATING ENZYME"/>
    <property type="match status" value="1"/>
</dbReference>
<comment type="function">
    <text evidence="1 10">Activation of pyruvate formate-lyase under anaerobic conditions by generation of an organic free radical, using S-adenosylmethionine and reduced flavodoxin as cosubstrates to produce 5'-deoxy-adenosine.</text>
</comment>
<evidence type="ECO:0000256" key="2">
    <source>
        <dbReference type="ARBA" id="ARBA00009777"/>
    </source>
</evidence>
<comment type="caution">
    <text evidence="12">The sequence shown here is derived from an EMBL/GenBank/DDBJ whole genome shotgun (WGS) entry which is preliminary data.</text>
</comment>
<evidence type="ECO:0000256" key="4">
    <source>
        <dbReference type="ARBA" id="ARBA00022485"/>
    </source>
</evidence>
<accession>A0ABR9AUJ7</accession>
<evidence type="ECO:0000256" key="5">
    <source>
        <dbReference type="ARBA" id="ARBA00022691"/>
    </source>
</evidence>
<keyword evidence="13" id="KW-1185">Reference proteome</keyword>
<keyword evidence="8 10" id="KW-0408">Iron</keyword>
<comment type="catalytic activity">
    <reaction evidence="10">
        <text>glycyl-[formate C-acetyltransferase] + reduced [flavodoxin] + S-adenosyl-L-methionine = glycin-2-yl radical-[formate C-acetyltransferase] + semiquinone [flavodoxin] + 5'-deoxyadenosine + L-methionine + H(+)</text>
        <dbReference type="Rhea" id="RHEA:19225"/>
        <dbReference type="Rhea" id="RHEA-COMP:10622"/>
        <dbReference type="Rhea" id="RHEA-COMP:12190"/>
        <dbReference type="Rhea" id="RHEA-COMP:12191"/>
        <dbReference type="Rhea" id="RHEA-COMP:14480"/>
        <dbReference type="ChEBI" id="CHEBI:15378"/>
        <dbReference type="ChEBI" id="CHEBI:17319"/>
        <dbReference type="ChEBI" id="CHEBI:29947"/>
        <dbReference type="ChEBI" id="CHEBI:32722"/>
        <dbReference type="ChEBI" id="CHEBI:57618"/>
        <dbReference type="ChEBI" id="CHEBI:57844"/>
        <dbReference type="ChEBI" id="CHEBI:59789"/>
        <dbReference type="ChEBI" id="CHEBI:140311"/>
        <dbReference type="EC" id="1.97.1.4"/>
    </reaction>
</comment>
<dbReference type="Gene3D" id="3.20.20.70">
    <property type="entry name" value="Aldolase class I"/>
    <property type="match status" value="1"/>
</dbReference>
<dbReference type="PIRSF" id="PIRSF000371">
    <property type="entry name" value="PFL_act_enz"/>
    <property type="match status" value="1"/>
</dbReference>
<evidence type="ECO:0000256" key="6">
    <source>
        <dbReference type="ARBA" id="ARBA00022723"/>
    </source>
</evidence>
<evidence type="ECO:0000256" key="10">
    <source>
        <dbReference type="RuleBase" id="RU362053"/>
    </source>
</evidence>
<proteinExistence type="inferred from homology"/>
<keyword evidence="6 10" id="KW-0479">Metal-binding</keyword>
<dbReference type="PROSITE" id="PS51918">
    <property type="entry name" value="RADICAL_SAM"/>
    <property type="match status" value="1"/>
</dbReference>
<dbReference type="InterPro" id="IPR012838">
    <property type="entry name" value="PFL1_activating"/>
</dbReference>
<dbReference type="PANTHER" id="PTHR30352:SF5">
    <property type="entry name" value="PYRUVATE FORMATE-LYASE 1-ACTIVATING ENZYME"/>
    <property type="match status" value="1"/>
</dbReference>
<comment type="cofactor">
    <cofactor evidence="10">
        <name>[4Fe-4S] cluster</name>
        <dbReference type="ChEBI" id="CHEBI:49883"/>
    </cofactor>
    <text evidence="10">Binds 1 [4Fe-4S] cluster. The cluster is coordinated with 3 cysteines and an exchangeable S-adenosyl-L-methionine.</text>
</comment>
<dbReference type="InterPro" id="IPR058240">
    <property type="entry name" value="rSAM_sf"/>
</dbReference>
<sequence>MNARVHSIETFGTVDGPGIRFVLFLQGCALQCQYCHNRDTWDLSGGKVMTIDEVLNEIEPYLSYYRSSNGGLTVTGGEPTLQAPFVAELFREVKKRWNLHTTLDTNGVNDVNKLKDLYEVTDLVLLDIKHIDNKKHLDLTAVSNARTLETARWLSENSKKMWIRHVFVPTKCDDEQDLLNLGRFIGTLNGVEKFELLPYHQMGTFKWEQLGLQYPLAGVASPTEQEVERAIQLIEKGRQDIGKATETNVEIDSDKRYPSVS</sequence>
<keyword evidence="7 10" id="KW-0560">Oxidoreductase</keyword>
<dbReference type="GO" id="GO:0016829">
    <property type="term" value="F:lyase activity"/>
    <property type="evidence" value="ECO:0007669"/>
    <property type="project" value="UniProtKB-KW"/>
</dbReference>
<dbReference type="SFLD" id="SFLDS00029">
    <property type="entry name" value="Radical_SAM"/>
    <property type="match status" value="1"/>
</dbReference>
<dbReference type="InterPro" id="IPR034457">
    <property type="entry name" value="Organic_radical-activating"/>
</dbReference>
<dbReference type="EMBL" id="JACYTN010000002">
    <property type="protein sequence ID" value="MBD8497785.1"/>
    <property type="molecule type" value="Genomic_DNA"/>
</dbReference>
<keyword evidence="12" id="KW-0456">Lyase</keyword>
<evidence type="ECO:0000313" key="12">
    <source>
        <dbReference type="EMBL" id="MBD8497785.1"/>
    </source>
</evidence>
<dbReference type="NCBIfam" id="TIGR02493">
    <property type="entry name" value="PFLA"/>
    <property type="match status" value="1"/>
</dbReference>
<comment type="subcellular location">
    <subcellularLocation>
        <location evidence="10">Cytoplasm</location>
    </subcellularLocation>
</comment>
<reference evidence="12 13" key="1">
    <citation type="submission" date="2020-09" db="EMBL/GenBank/DDBJ databases">
        <title>Paenibacillus sp. CAU 1523 isolated from sand of Haeundae Beach.</title>
        <authorList>
            <person name="Kim W."/>
        </authorList>
    </citation>
    <scope>NUCLEOTIDE SEQUENCE [LARGE SCALE GENOMIC DNA]</scope>
    <source>
        <strain evidence="12 13">CAU 1523</strain>
    </source>
</reference>
<keyword evidence="5 10" id="KW-0949">S-adenosyl-L-methionine</keyword>